<dbReference type="SUPFAM" id="SSF53335">
    <property type="entry name" value="S-adenosyl-L-methionine-dependent methyltransferases"/>
    <property type="match status" value="1"/>
</dbReference>
<dbReference type="CDD" id="cd00761">
    <property type="entry name" value="Glyco_tranf_GTA_type"/>
    <property type="match status" value="1"/>
</dbReference>
<dbReference type="EMBL" id="AP021861">
    <property type="protein sequence ID" value="BBO34427.1"/>
    <property type="molecule type" value="Genomic_DNA"/>
</dbReference>
<dbReference type="Gene3D" id="3.40.50.150">
    <property type="entry name" value="Vaccinia Virus protein VP39"/>
    <property type="match status" value="1"/>
</dbReference>
<gene>
    <name evidence="3" type="ORF">PLANPX_4039</name>
</gene>
<dbReference type="InterPro" id="IPR029063">
    <property type="entry name" value="SAM-dependent_MTases_sf"/>
</dbReference>
<dbReference type="KEGG" id="lpav:PLANPX_4039"/>
<evidence type="ECO:0000313" key="3">
    <source>
        <dbReference type="EMBL" id="BBO34427.1"/>
    </source>
</evidence>
<dbReference type="RefSeq" id="WP_152100004.1">
    <property type="nucleotide sequence ID" value="NZ_AP021861.1"/>
</dbReference>
<dbReference type="AlphaFoldDB" id="A0A5K7XED6"/>
<dbReference type="InterPro" id="IPR001173">
    <property type="entry name" value="Glyco_trans_2-like"/>
</dbReference>
<dbReference type="Gene3D" id="3.90.550.10">
    <property type="entry name" value="Spore Coat Polysaccharide Biosynthesis Protein SpsA, Chain A"/>
    <property type="match status" value="3"/>
</dbReference>
<name>A0A5K7XED6_9BACT</name>
<accession>A0A5K7XED6</accession>
<dbReference type="SUPFAM" id="SSF53448">
    <property type="entry name" value="Nucleotide-diphospho-sugar transferases"/>
    <property type="match status" value="4"/>
</dbReference>
<dbReference type="Pfam" id="PF13578">
    <property type="entry name" value="Methyltransf_24"/>
    <property type="match status" value="1"/>
</dbReference>
<proteinExistence type="predicted"/>
<feature type="domain" description="Glycosyltransferase 2-like" evidence="2">
    <location>
        <begin position="413"/>
        <end position="493"/>
    </location>
</feature>
<keyword evidence="4" id="KW-1185">Reference proteome</keyword>
<sequence>MKSVAFPENRPLISVAACVVISRGERILATKLAAIVPLFDEVIVVEVGSRDRSEAIADEYGAHYLSAPPSESASGIDLARRRIIQSDWLVELDGAECPPESTILLLRERLTQADFGENVVVVSRGADFESPGIKALRYGSSSSNVNPLATVNHCLTVDVIILSYCKTKREYEMTCQCLRTLRASSDRIRFNVVMVETAAPHLLDGYAGAGKCFGDECEVVFPQQKFNYNQFLQKGFERLQKSQARYLLIANNDVLFRPQFAEGLLESLGTYDSASPWCPNYHEQYFDPRQRFHEGRRTSFELCGWGIAFRKELLTKVSFEELFPAEFEFWFQDNYYGWQLERLGARHVLVTDAKVEHLFNQSHSLIDADDKERFTAGAQDVFDRKTSSAQISEETLLTVAIASLPSRAGSSFPALIEELARQAKGKPVEILSLMDNKQSTLGVKRNRLASLAKGRYISFVDDDDQVAPNYVESLVEAIQSEPGVDCVTFDAWVTVNGSSGKVCKYGVDYEDINCDDAYYRRPNHVCCFRTEIARCVPREDITWGEDSSWSKAAMPLVHRELRLDRTLYYYRYDPSMSESPPPRPSGASQQERRRPRLRLTIAVLSIAARVRSFLPTLIERLAIQLRERPVELLVLLDNQLTSIGEKRNSLIATAQGEYVAFVDDDDRVTDDYVDSLLQAINDHAGVDCIVFDAWVTNDGAGGRTCRYGIEYDNEDRSDAYYRRPNHLCAIRTEIAKSVPFEAVSWHEDFCWAAALAPRLRTQARIERVLYYYDFCSATSASASPEKHAALEGRRSQSVALGSSPGGRSEAELPIYGFIHVAMMNHWRRVVEEQLLKLKASGLWDRTERIFVGLLGPQRDHFDFEDDKLEVVYYSPDIEEAEFPTLMFLEDFCSSRDCFAYYLHTKGVFRVSPHTDDWRRLMEHFAIYRHDECVNALVTHDVCGVNWHEQSIGPHFPGNFWWARSSYIRSLPSIHTFNADSISNRRDRHDCERWIGLNPAARVACLHQSGVNHYDSPYPSARYSSVGEVSNVLALDAPSAWRGLEQRFQNLIEGIGAIETVVEIGVEYGYSLFCFATALPNATVIGIDPYQNVLSGHYAGDAGYGVMGSSDSEAWVRRFLPQFPRAILLRAESREIARVFVGKIDVLHIDAIHSYQNVRADFEAWEPHVRPGGCVLFHDTRSYPDDVGRFFRELSGRKAEIVEHHGLGAWYKPQRPVCRPDTYSTRAGQVEENAIAIAMS</sequence>
<dbReference type="PANTHER" id="PTHR22916:SF3">
    <property type="entry name" value="UDP-GLCNAC:BETAGAL BETA-1,3-N-ACETYLGLUCOSAMINYLTRANSFERASE-LIKE PROTEIN 1"/>
    <property type="match status" value="1"/>
</dbReference>
<dbReference type="GO" id="GO:0016758">
    <property type="term" value="F:hexosyltransferase activity"/>
    <property type="evidence" value="ECO:0007669"/>
    <property type="project" value="UniProtKB-ARBA"/>
</dbReference>
<dbReference type="PANTHER" id="PTHR22916">
    <property type="entry name" value="GLYCOSYLTRANSFERASE"/>
    <property type="match status" value="1"/>
</dbReference>
<protein>
    <recommendedName>
        <fullName evidence="2">Glycosyltransferase 2-like domain-containing protein</fullName>
    </recommendedName>
</protein>
<feature type="region of interest" description="Disordered" evidence="1">
    <location>
        <begin position="574"/>
        <end position="593"/>
    </location>
</feature>
<evidence type="ECO:0000256" key="1">
    <source>
        <dbReference type="SAM" id="MobiDB-lite"/>
    </source>
</evidence>
<feature type="domain" description="Glycosyltransferase 2-like" evidence="2">
    <location>
        <begin position="644"/>
        <end position="700"/>
    </location>
</feature>
<dbReference type="InterPro" id="IPR029044">
    <property type="entry name" value="Nucleotide-diphossugar_trans"/>
</dbReference>
<reference evidence="4" key="1">
    <citation type="submission" date="2019-10" db="EMBL/GenBank/DDBJ databases">
        <title>Lacipirellula parvula gen. nov., sp. nov., representing a lineage of planctomycetes widespread in freshwater anoxic habitats, and description of the family Lacipirellulaceae.</title>
        <authorList>
            <person name="Dedysh S.N."/>
            <person name="Kulichevskaya I.S."/>
            <person name="Beletsky A.V."/>
            <person name="Rakitin A.L."/>
            <person name="Mardanov A.V."/>
            <person name="Ivanova A.A."/>
            <person name="Saltykova V.X."/>
            <person name="Rijpstra W.I.C."/>
            <person name="Sinninghe Damste J.S."/>
            <person name="Ravin N.V."/>
        </authorList>
    </citation>
    <scope>NUCLEOTIDE SEQUENCE [LARGE SCALE GENOMIC DNA]</scope>
    <source>
        <strain evidence="4">PX69</strain>
    </source>
</reference>
<evidence type="ECO:0000313" key="4">
    <source>
        <dbReference type="Proteomes" id="UP000326837"/>
    </source>
</evidence>
<dbReference type="Pfam" id="PF00535">
    <property type="entry name" value="Glycos_transf_2"/>
    <property type="match status" value="2"/>
</dbReference>
<organism evidence="3 4">
    <name type="scientific">Lacipirellula parvula</name>
    <dbReference type="NCBI Taxonomy" id="2650471"/>
    <lineage>
        <taxon>Bacteria</taxon>
        <taxon>Pseudomonadati</taxon>
        <taxon>Planctomycetota</taxon>
        <taxon>Planctomycetia</taxon>
        <taxon>Pirellulales</taxon>
        <taxon>Lacipirellulaceae</taxon>
        <taxon>Lacipirellula</taxon>
    </lineage>
</organism>
<evidence type="ECO:0000259" key="2">
    <source>
        <dbReference type="Pfam" id="PF00535"/>
    </source>
</evidence>
<dbReference type="Proteomes" id="UP000326837">
    <property type="component" value="Chromosome"/>
</dbReference>